<evidence type="ECO:0000256" key="4">
    <source>
        <dbReference type="ARBA" id="ARBA00022490"/>
    </source>
</evidence>
<gene>
    <name evidence="14" type="ORF">GBAR_LOCUS20191</name>
</gene>
<name>A0AA35SVV9_GEOBA</name>
<keyword evidence="15" id="KW-1185">Reference proteome</keyword>
<accession>A0AA35SVV9</accession>
<evidence type="ECO:0000313" key="14">
    <source>
        <dbReference type="EMBL" id="CAI8035986.1"/>
    </source>
</evidence>
<comment type="function">
    <text evidence="10">S-adenosyl-L-methionine-dependent methyltransferase that mediates N(3)-methylcytidine modification of residue 32 of the tRNA anticodon loop of tRNA(Ser), including tRNA(Ser)(UGA) and tRNA(Ser)(GCU). Interaction with SARS1/SerRS is required for N(3)-methylcytidine methylation.</text>
</comment>
<dbReference type="InterPro" id="IPR029063">
    <property type="entry name" value="SAM-dependent_MTases_sf"/>
</dbReference>
<dbReference type="GO" id="GO:0052735">
    <property type="term" value="F:tRNA (cytidine-3-)-methyltransferase activity"/>
    <property type="evidence" value="ECO:0007669"/>
    <property type="project" value="UniProtKB-ARBA"/>
</dbReference>
<evidence type="ECO:0000256" key="3">
    <source>
        <dbReference type="ARBA" id="ARBA00009725"/>
    </source>
</evidence>
<keyword evidence="5 12" id="KW-0489">Methyltransferase</keyword>
<evidence type="ECO:0000313" key="15">
    <source>
        <dbReference type="Proteomes" id="UP001174909"/>
    </source>
</evidence>
<dbReference type="PANTHER" id="PTHR22809">
    <property type="entry name" value="METHYLTRANSFERASE-RELATED"/>
    <property type="match status" value="1"/>
</dbReference>
<dbReference type="InterPro" id="IPR013217">
    <property type="entry name" value="Methyltransf_12"/>
</dbReference>
<protein>
    <recommendedName>
        <fullName evidence="12">tRNA N(3)-methylcytidine methyltransferase</fullName>
        <ecNumber evidence="12">2.1.1.-</ecNumber>
    </recommendedName>
</protein>
<comment type="subcellular location">
    <subcellularLocation>
        <location evidence="2">Cytoplasm</location>
    </subcellularLocation>
    <subcellularLocation>
        <location evidence="1">Nucleus</location>
    </subcellularLocation>
</comment>
<dbReference type="CDD" id="cd02440">
    <property type="entry name" value="AdoMet_MTases"/>
    <property type="match status" value="1"/>
</dbReference>
<evidence type="ECO:0000256" key="12">
    <source>
        <dbReference type="PIRNR" id="PIRNR037755"/>
    </source>
</evidence>
<reference evidence="14" key="1">
    <citation type="submission" date="2023-03" db="EMBL/GenBank/DDBJ databases">
        <authorList>
            <person name="Steffen K."/>
            <person name="Cardenas P."/>
        </authorList>
    </citation>
    <scope>NUCLEOTIDE SEQUENCE</scope>
</reference>
<evidence type="ECO:0000256" key="11">
    <source>
        <dbReference type="ARBA" id="ARBA00065134"/>
    </source>
</evidence>
<evidence type="ECO:0000256" key="9">
    <source>
        <dbReference type="ARBA" id="ARBA00050646"/>
    </source>
</evidence>
<dbReference type="GO" id="GO:0005634">
    <property type="term" value="C:nucleus"/>
    <property type="evidence" value="ECO:0007669"/>
    <property type="project" value="UniProtKB-SubCell"/>
</dbReference>
<dbReference type="FunFam" id="3.40.50.150:FF:000279">
    <property type="entry name" value="Methyltransferase-like protein"/>
    <property type="match status" value="1"/>
</dbReference>
<dbReference type="Gene3D" id="3.40.50.150">
    <property type="entry name" value="Vaccinia Virus protein VP39"/>
    <property type="match status" value="1"/>
</dbReference>
<dbReference type="Pfam" id="PF08242">
    <property type="entry name" value="Methyltransf_12"/>
    <property type="match status" value="1"/>
</dbReference>
<dbReference type="GO" id="GO:0030488">
    <property type="term" value="P:tRNA methylation"/>
    <property type="evidence" value="ECO:0007669"/>
    <property type="project" value="UniProtKB-ARBA"/>
</dbReference>
<keyword evidence="7" id="KW-0819">tRNA processing</keyword>
<comment type="subunit">
    <text evidence="11">Monomer. Interacts with SARS1/SerRS; interaction is mediated via tRNA(Ser) and is required for N(3)-methylcytidine methylation.</text>
</comment>
<dbReference type="PIRSF" id="PIRSF037755">
    <property type="entry name" value="Mettl2_prd"/>
    <property type="match status" value="1"/>
</dbReference>
<keyword evidence="8" id="KW-0539">Nucleus</keyword>
<comment type="caution">
    <text evidence="14">The sequence shown here is derived from an EMBL/GenBank/DDBJ whole genome shotgun (WGS) entry which is preliminary data.</text>
</comment>
<dbReference type="Proteomes" id="UP001174909">
    <property type="component" value="Unassembled WGS sequence"/>
</dbReference>
<proteinExistence type="inferred from homology"/>
<evidence type="ECO:0000259" key="13">
    <source>
        <dbReference type="Pfam" id="PF08242"/>
    </source>
</evidence>
<feature type="domain" description="Methyltransferase type 12" evidence="13">
    <location>
        <begin position="122"/>
        <end position="224"/>
    </location>
</feature>
<dbReference type="AlphaFoldDB" id="A0AA35SVV9"/>
<keyword evidence="6 12" id="KW-0808">Transferase</keyword>
<evidence type="ECO:0000256" key="2">
    <source>
        <dbReference type="ARBA" id="ARBA00004496"/>
    </source>
</evidence>
<evidence type="ECO:0000256" key="7">
    <source>
        <dbReference type="ARBA" id="ARBA00022694"/>
    </source>
</evidence>
<keyword evidence="4" id="KW-0963">Cytoplasm</keyword>
<dbReference type="EC" id="2.1.1.-" evidence="12"/>
<evidence type="ECO:0000256" key="5">
    <source>
        <dbReference type="ARBA" id="ARBA00022603"/>
    </source>
</evidence>
<evidence type="ECO:0000256" key="6">
    <source>
        <dbReference type="ARBA" id="ARBA00022679"/>
    </source>
</evidence>
<evidence type="ECO:0000256" key="1">
    <source>
        <dbReference type="ARBA" id="ARBA00004123"/>
    </source>
</evidence>
<dbReference type="PANTHER" id="PTHR22809:SF11">
    <property type="entry name" value="TRNA N(3)-METHYLCYTIDINE METHYLTRANSFERASE METTL2"/>
    <property type="match status" value="1"/>
</dbReference>
<dbReference type="InterPro" id="IPR026113">
    <property type="entry name" value="METTL2/6/8-like"/>
</dbReference>
<comment type="similarity">
    <text evidence="3 12">Belongs to the methyltransferase superfamily. METL family.</text>
</comment>
<sequence>MCPDLQYKPAMAEGCPEDKRPVFGNRRLEDTARVLEHNAWDDVEWGEEQKREAEEKVAENSHDLVAEEEREGYEAAAAEYWDNFYQQHQNKFFKDRHWLFTEFPELSSDPRSGVDRRRTVWEVGCGAGNTVFPLLQTNKDEGLFVYCSDFSKTAVRLVQENSLYAEGRCHAFQCDITDHACPPPFPPSSVDIIILVFVLSAIHPSKMQAVVGWVCSYLRPGGLILFRDYGRHDMAQLRFKKGRCLGDNFYVRGDGTRVYFFTEGEVDDLMTEAGMERRQLYVDRRLQVNRGRQVQMYRVWVQAKYVKKPSSADSEKT</sequence>
<dbReference type="EMBL" id="CASHTH010002839">
    <property type="protein sequence ID" value="CAI8035986.1"/>
    <property type="molecule type" value="Genomic_DNA"/>
</dbReference>
<comment type="catalytic activity">
    <reaction evidence="9">
        <text>cytidine(32) in tRNA(Ser) + S-adenosyl-L-methionine = N(3)-methylcytidine(32) in tRNA(Ser) + S-adenosyl-L-homocysteine + H(+)</text>
        <dbReference type="Rhea" id="RHEA:50956"/>
        <dbReference type="Rhea" id="RHEA-COMP:12849"/>
        <dbReference type="Rhea" id="RHEA-COMP:12851"/>
        <dbReference type="ChEBI" id="CHEBI:15378"/>
        <dbReference type="ChEBI" id="CHEBI:57856"/>
        <dbReference type="ChEBI" id="CHEBI:59789"/>
        <dbReference type="ChEBI" id="CHEBI:74894"/>
        <dbReference type="ChEBI" id="CHEBI:82748"/>
    </reaction>
    <physiologicalReaction direction="left-to-right" evidence="9">
        <dbReference type="Rhea" id="RHEA:50957"/>
    </physiologicalReaction>
</comment>
<evidence type="ECO:0000256" key="10">
    <source>
        <dbReference type="ARBA" id="ARBA00058280"/>
    </source>
</evidence>
<evidence type="ECO:0000256" key="8">
    <source>
        <dbReference type="ARBA" id="ARBA00023242"/>
    </source>
</evidence>
<dbReference type="GO" id="GO:0005737">
    <property type="term" value="C:cytoplasm"/>
    <property type="evidence" value="ECO:0007669"/>
    <property type="project" value="UniProtKB-SubCell"/>
</dbReference>
<dbReference type="SUPFAM" id="SSF53335">
    <property type="entry name" value="S-adenosyl-L-methionine-dependent methyltransferases"/>
    <property type="match status" value="1"/>
</dbReference>
<organism evidence="14 15">
    <name type="scientific">Geodia barretti</name>
    <name type="common">Barrett's horny sponge</name>
    <dbReference type="NCBI Taxonomy" id="519541"/>
    <lineage>
        <taxon>Eukaryota</taxon>
        <taxon>Metazoa</taxon>
        <taxon>Porifera</taxon>
        <taxon>Demospongiae</taxon>
        <taxon>Heteroscleromorpha</taxon>
        <taxon>Tetractinellida</taxon>
        <taxon>Astrophorina</taxon>
        <taxon>Geodiidae</taxon>
        <taxon>Geodia</taxon>
    </lineage>
</organism>